<evidence type="ECO:0000313" key="2">
    <source>
        <dbReference type="Proteomes" id="UP000054217"/>
    </source>
</evidence>
<dbReference type="STRING" id="870435.A0A0C3IKQ4"/>
<organism evidence="1 2">
    <name type="scientific">Pisolithus tinctorius Marx 270</name>
    <dbReference type="NCBI Taxonomy" id="870435"/>
    <lineage>
        <taxon>Eukaryota</taxon>
        <taxon>Fungi</taxon>
        <taxon>Dikarya</taxon>
        <taxon>Basidiomycota</taxon>
        <taxon>Agaricomycotina</taxon>
        <taxon>Agaricomycetes</taxon>
        <taxon>Agaricomycetidae</taxon>
        <taxon>Boletales</taxon>
        <taxon>Sclerodermatineae</taxon>
        <taxon>Pisolithaceae</taxon>
        <taxon>Pisolithus</taxon>
    </lineage>
</organism>
<dbReference type="InParanoid" id="A0A0C3IKQ4"/>
<dbReference type="Gene3D" id="1.25.40.10">
    <property type="entry name" value="Tetratricopeptide repeat domain"/>
    <property type="match status" value="1"/>
</dbReference>
<accession>A0A0C3IKQ4</accession>
<dbReference type="EMBL" id="KN832027">
    <property type="protein sequence ID" value="KIN97542.1"/>
    <property type="molecule type" value="Genomic_DNA"/>
</dbReference>
<protein>
    <submittedName>
        <fullName evidence="1">Uncharacterized protein</fullName>
    </submittedName>
</protein>
<dbReference type="Proteomes" id="UP000054217">
    <property type="component" value="Unassembled WGS sequence"/>
</dbReference>
<evidence type="ECO:0000313" key="1">
    <source>
        <dbReference type="EMBL" id="KIN97542.1"/>
    </source>
</evidence>
<gene>
    <name evidence="1" type="ORF">M404DRAFT_85791</name>
</gene>
<reference evidence="1 2" key="1">
    <citation type="submission" date="2014-04" db="EMBL/GenBank/DDBJ databases">
        <authorList>
            <consortium name="DOE Joint Genome Institute"/>
            <person name="Kuo A."/>
            <person name="Kohler A."/>
            <person name="Costa M.D."/>
            <person name="Nagy L.G."/>
            <person name="Floudas D."/>
            <person name="Copeland A."/>
            <person name="Barry K.W."/>
            <person name="Cichocki N."/>
            <person name="Veneault-Fourrey C."/>
            <person name="LaButti K."/>
            <person name="Lindquist E.A."/>
            <person name="Lipzen A."/>
            <person name="Lundell T."/>
            <person name="Morin E."/>
            <person name="Murat C."/>
            <person name="Sun H."/>
            <person name="Tunlid A."/>
            <person name="Henrissat B."/>
            <person name="Grigoriev I.V."/>
            <person name="Hibbett D.S."/>
            <person name="Martin F."/>
            <person name="Nordberg H.P."/>
            <person name="Cantor M.N."/>
            <person name="Hua S.X."/>
        </authorList>
    </citation>
    <scope>NUCLEOTIDE SEQUENCE [LARGE SCALE GENOMIC DNA]</scope>
    <source>
        <strain evidence="1 2">Marx 270</strain>
    </source>
</reference>
<keyword evidence="2" id="KW-1185">Reference proteome</keyword>
<name>A0A0C3IKQ4_PISTI</name>
<dbReference type="HOGENOM" id="CLU_001305_4_0_1"/>
<dbReference type="AlphaFoldDB" id="A0A0C3IKQ4"/>
<proteinExistence type="predicted"/>
<dbReference type="OrthoDB" id="3224744at2759"/>
<sequence>DEVVTLRRSAWESMPLDDPRRQRTLATLDDSLYKRFRRERGVVDLEEIIALRRTAERASLPDHCRSLVHLANALNERYRILRLRSDLEEAIKLARDALALNPPGHPIRAL</sequence>
<feature type="non-terminal residue" evidence="1">
    <location>
        <position position="110"/>
    </location>
</feature>
<dbReference type="InterPro" id="IPR011990">
    <property type="entry name" value="TPR-like_helical_dom_sf"/>
</dbReference>
<feature type="non-terminal residue" evidence="1">
    <location>
        <position position="1"/>
    </location>
</feature>
<reference evidence="2" key="2">
    <citation type="submission" date="2015-01" db="EMBL/GenBank/DDBJ databases">
        <title>Evolutionary Origins and Diversification of the Mycorrhizal Mutualists.</title>
        <authorList>
            <consortium name="DOE Joint Genome Institute"/>
            <consortium name="Mycorrhizal Genomics Consortium"/>
            <person name="Kohler A."/>
            <person name="Kuo A."/>
            <person name="Nagy L.G."/>
            <person name="Floudas D."/>
            <person name="Copeland A."/>
            <person name="Barry K.W."/>
            <person name="Cichocki N."/>
            <person name="Veneault-Fourrey C."/>
            <person name="LaButti K."/>
            <person name="Lindquist E.A."/>
            <person name="Lipzen A."/>
            <person name="Lundell T."/>
            <person name="Morin E."/>
            <person name="Murat C."/>
            <person name="Riley R."/>
            <person name="Ohm R."/>
            <person name="Sun H."/>
            <person name="Tunlid A."/>
            <person name="Henrissat B."/>
            <person name="Grigoriev I.V."/>
            <person name="Hibbett D.S."/>
            <person name="Martin F."/>
        </authorList>
    </citation>
    <scope>NUCLEOTIDE SEQUENCE [LARGE SCALE GENOMIC DNA]</scope>
    <source>
        <strain evidence="2">Marx 270</strain>
    </source>
</reference>